<sequence length="383" mass="41561">MSKASKHSRPSRSRAMMMFLGMMLMLLVSRTQAFVGRFGTVDPSVVSRGYVAIGAKPPSVSDGSTSEAAATATAPPKQLKTNFDNSSEEYLSQPTFGGYTVKQRLREEVESPFRKVRLLFFGSSAGSALTALYFSALNTIKALSGGYSDAPPLDEALTSDAINIGGAVVCGLLAYREYKAGQSNLERIARGGKLARLVVEPAASGSKRQQLAAYRRISRVVIAAGGKDYISKLARSMTSDQLKDSNIIPEKLLEVDVIVVPVLLESTEDGKVVARDTKKFWKEEVQPDHEFDKNFDISKADPVVAFPIGNNQWSDYLEPEIETAASQGFDVLEKGITLTIKKNGRILRRATGQPPFPDLIGTMEVMDGSRFGMPGDSERYGGP</sequence>
<protein>
    <submittedName>
        <fullName evidence="3">DUF3493 domain containing protein</fullName>
    </submittedName>
</protein>
<dbReference type="Pfam" id="PF11998">
    <property type="entry name" value="DUF3493"/>
    <property type="match status" value="1"/>
</dbReference>
<feature type="region of interest" description="Disordered" evidence="1">
    <location>
        <begin position="57"/>
        <end position="82"/>
    </location>
</feature>
<keyword evidence="2" id="KW-0732">Signal</keyword>
<gene>
    <name evidence="3" type="ORF">IV203_029653</name>
</gene>
<feature type="signal peptide" evidence="2">
    <location>
        <begin position="1"/>
        <end position="33"/>
    </location>
</feature>
<accession>A0A9K3LR59</accession>
<evidence type="ECO:0000313" key="3">
    <source>
        <dbReference type="EMBL" id="KAG7366983.1"/>
    </source>
</evidence>
<reference evidence="3" key="1">
    <citation type="journal article" date="2021" name="Sci. Rep.">
        <title>Diploid genomic architecture of Nitzschia inconspicua, an elite biomass production diatom.</title>
        <authorList>
            <person name="Oliver A."/>
            <person name="Podell S."/>
            <person name="Pinowska A."/>
            <person name="Traller J.C."/>
            <person name="Smith S.R."/>
            <person name="McClure R."/>
            <person name="Beliaev A."/>
            <person name="Bohutskyi P."/>
            <person name="Hill E.A."/>
            <person name="Rabines A."/>
            <person name="Zheng H."/>
            <person name="Allen L.Z."/>
            <person name="Kuo A."/>
            <person name="Grigoriev I.V."/>
            <person name="Allen A.E."/>
            <person name="Hazlebeck D."/>
            <person name="Allen E.E."/>
        </authorList>
    </citation>
    <scope>NUCLEOTIDE SEQUENCE</scope>
    <source>
        <strain evidence="3">Hildebrandi</strain>
    </source>
</reference>
<organism evidence="3 4">
    <name type="scientific">Nitzschia inconspicua</name>
    <dbReference type="NCBI Taxonomy" id="303405"/>
    <lineage>
        <taxon>Eukaryota</taxon>
        <taxon>Sar</taxon>
        <taxon>Stramenopiles</taxon>
        <taxon>Ochrophyta</taxon>
        <taxon>Bacillariophyta</taxon>
        <taxon>Bacillariophyceae</taxon>
        <taxon>Bacillariophycidae</taxon>
        <taxon>Bacillariales</taxon>
        <taxon>Bacillariaceae</taxon>
        <taxon>Nitzschia</taxon>
    </lineage>
</organism>
<dbReference type="InterPro" id="IPR021883">
    <property type="entry name" value="LPA1-like"/>
</dbReference>
<comment type="caution">
    <text evidence="3">The sequence shown here is derived from an EMBL/GenBank/DDBJ whole genome shotgun (WGS) entry which is preliminary data.</text>
</comment>
<keyword evidence="4" id="KW-1185">Reference proteome</keyword>
<evidence type="ECO:0000256" key="1">
    <source>
        <dbReference type="SAM" id="MobiDB-lite"/>
    </source>
</evidence>
<dbReference type="PANTHER" id="PTHR35498">
    <property type="entry name" value="PROTEIN LOW PSII ACCUMULATION 1, CHLOROPLASTIC"/>
    <property type="match status" value="1"/>
</dbReference>
<evidence type="ECO:0000256" key="2">
    <source>
        <dbReference type="SAM" id="SignalP"/>
    </source>
</evidence>
<reference evidence="3" key="2">
    <citation type="submission" date="2021-04" db="EMBL/GenBank/DDBJ databases">
        <authorList>
            <person name="Podell S."/>
        </authorList>
    </citation>
    <scope>NUCLEOTIDE SEQUENCE</scope>
    <source>
        <strain evidence="3">Hildebrandi</strain>
    </source>
</reference>
<dbReference type="OrthoDB" id="5130at2759"/>
<dbReference type="PANTHER" id="PTHR35498:SF1">
    <property type="entry name" value="LOW PSII ACCUMULATION-LIKE PROTEIN"/>
    <property type="match status" value="1"/>
</dbReference>
<dbReference type="EMBL" id="JAGRRH010000007">
    <property type="protein sequence ID" value="KAG7366983.1"/>
    <property type="molecule type" value="Genomic_DNA"/>
</dbReference>
<evidence type="ECO:0000313" key="4">
    <source>
        <dbReference type="Proteomes" id="UP000693970"/>
    </source>
</evidence>
<dbReference type="AlphaFoldDB" id="A0A9K3LR59"/>
<proteinExistence type="predicted"/>
<feature type="chain" id="PRO_5039925166" evidence="2">
    <location>
        <begin position="34"/>
        <end position="383"/>
    </location>
</feature>
<dbReference type="Proteomes" id="UP000693970">
    <property type="component" value="Unassembled WGS sequence"/>
</dbReference>
<name>A0A9K3LR59_9STRA</name>